<comment type="subcellular location">
    <subcellularLocation>
        <location evidence="12">Cytoplasm</location>
    </subcellularLocation>
</comment>
<accession>A0A3M8HH17</accession>
<feature type="site" description="Part of a proton relay during catalysis" evidence="12">
    <location>
        <position position="108"/>
    </location>
</feature>
<feature type="active site" description="Schiff-base intermediate with substrate" evidence="12 14">
    <location>
        <position position="162"/>
    </location>
</feature>
<dbReference type="PANTHER" id="PTHR12128">
    <property type="entry name" value="DIHYDRODIPICOLINATE SYNTHASE"/>
    <property type="match status" value="1"/>
</dbReference>
<evidence type="ECO:0000256" key="13">
    <source>
        <dbReference type="PIRNR" id="PIRNR001365"/>
    </source>
</evidence>
<dbReference type="GO" id="GO:0008840">
    <property type="term" value="F:4-hydroxy-tetrahydrodipicolinate synthase activity"/>
    <property type="evidence" value="ECO:0007669"/>
    <property type="project" value="UniProtKB-UniRule"/>
</dbReference>
<evidence type="ECO:0000256" key="14">
    <source>
        <dbReference type="PIRSR" id="PIRSR001365-1"/>
    </source>
</evidence>
<comment type="caution">
    <text evidence="12">Was originally thought to be a dihydrodipicolinate synthase (DHDPS), catalyzing the condensation of (S)-aspartate-beta-semialdehyde [(S)-ASA] and pyruvate to dihydrodipicolinate (DHDP). However, it was shown in E.coli that the product of the enzymatic reaction is not dihydrodipicolinate but in fact (4S)-4-hydroxy-2,3,4,5-tetrahydro-(2S)-dipicolinic acid (HTPA), and that the consecutive dehydration reaction leading to DHDP is not spontaneous but catalyzed by DapB.</text>
</comment>
<evidence type="ECO:0000256" key="11">
    <source>
        <dbReference type="ARBA" id="ARBA00047836"/>
    </source>
</evidence>
<evidence type="ECO:0000256" key="9">
    <source>
        <dbReference type="ARBA" id="ARBA00023239"/>
    </source>
</evidence>
<feature type="site" description="Part of a proton relay during catalysis" evidence="12">
    <location>
        <position position="45"/>
    </location>
</feature>
<feature type="active site" description="Proton donor/acceptor" evidence="12 14">
    <location>
        <position position="134"/>
    </location>
</feature>
<evidence type="ECO:0000256" key="3">
    <source>
        <dbReference type="ARBA" id="ARBA00007592"/>
    </source>
</evidence>
<proteinExistence type="inferred from homology"/>
<keyword evidence="7 12" id="KW-0220">Diaminopimelate biosynthesis</keyword>
<comment type="similarity">
    <text evidence="3 12 13">Belongs to the DapA family.</text>
</comment>
<dbReference type="AlphaFoldDB" id="A0A3M8HH17"/>
<evidence type="ECO:0000256" key="12">
    <source>
        <dbReference type="HAMAP-Rule" id="MF_00418"/>
    </source>
</evidence>
<evidence type="ECO:0000256" key="10">
    <source>
        <dbReference type="ARBA" id="ARBA00023270"/>
    </source>
</evidence>
<evidence type="ECO:0000256" key="6">
    <source>
        <dbReference type="ARBA" id="ARBA00022605"/>
    </source>
</evidence>
<dbReference type="EC" id="4.3.3.7" evidence="4 12"/>
<dbReference type="PIRSF" id="PIRSF001365">
    <property type="entry name" value="DHDPS"/>
    <property type="match status" value="1"/>
</dbReference>
<comment type="caution">
    <text evidence="16">The sequence shown here is derived from an EMBL/GenBank/DDBJ whole genome shotgun (WGS) entry which is preliminary data.</text>
</comment>
<dbReference type="HAMAP" id="MF_00418">
    <property type="entry name" value="DapA"/>
    <property type="match status" value="1"/>
</dbReference>
<feature type="binding site" evidence="12 15">
    <location>
        <position position="46"/>
    </location>
    <ligand>
        <name>pyruvate</name>
        <dbReference type="ChEBI" id="CHEBI:15361"/>
    </ligand>
</feature>
<dbReference type="InterPro" id="IPR002220">
    <property type="entry name" value="DapA-like"/>
</dbReference>
<sequence>MDLGRIATAMITPFQENGAIAYDVVEQIIEHLIANGTDTIVVCGTTGESPTLTVEEKLELIDFTVKKVNKRIPVIAGTGDNETEFSIEMTKKVDALGVDGVMLVAPYYNKPNQRGIYAHFEAIAKETSLPIVVYNIPSRTGINIHAETTIALSKIPNIRIVKEASGNLDQMTKILAEVSDDTYIYSGDDGLTLPLLAIGGRGVISVAAHVVGKEMQAMIRAFEDGRHEDAYKLHQALLPVVHQLFANPNPVPVKYALSKVGFNVEKVRLPLVELLEEDKMKFDHTWNKFQEKLSELNLSI</sequence>
<dbReference type="NCBIfam" id="TIGR00674">
    <property type="entry name" value="dapA"/>
    <property type="match status" value="1"/>
</dbReference>
<evidence type="ECO:0000256" key="7">
    <source>
        <dbReference type="ARBA" id="ARBA00022915"/>
    </source>
</evidence>
<dbReference type="EMBL" id="RHLQ01000001">
    <property type="protein sequence ID" value="RND01768.1"/>
    <property type="molecule type" value="Genomic_DNA"/>
</dbReference>
<keyword evidence="10 12" id="KW-0704">Schiff base</keyword>
<dbReference type="Proteomes" id="UP000279909">
    <property type="component" value="Unassembled WGS sequence"/>
</dbReference>
<dbReference type="OrthoDB" id="9782828at2"/>
<name>A0A3M8HH17_9BACI</name>
<dbReference type="InterPro" id="IPR005263">
    <property type="entry name" value="DapA"/>
</dbReference>
<dbReference type="InterPro" id="IPR013785">
    <property type="entry name" value="Aldolase_TIM"/>
</dbReference>
<dbReference type="Pfam" id="PF00701">
    <property type="entry name" value="DHDPS"/>
    <property type="match status" value="1"/>
</dbReference>
<keyword evidence="17" id="KW-1185">Reference proteome</keyword>
<dbReference type="Gene3D" id="3.20.20.70">
    <property type="entry name" value="Aldolase class I"/>
    <property type="match status" value="1"/>
</dbReference>
<dbReference type="GO" id="GO:0019877">
    <property type="term" value="P:diaminopimelate biosynthetic process"/>
    <property type="evidence" value="ECO:0007669"/>
    <property type="project" value="UniProtKB-UniRule"/>
</dbReference>
<dbReference type="PRINTS" id="PR00146">
    <property type="entry name" value="DHPICSNTHASE"/>
</dbReference>
<comment type="pathway">
    <text evidence="2 12">Amino-acid biosynthesis; L-lysine biosynthesis via DAP pathway; (S)-tetrahydrodipicolinate from L-aspartate: step 3/4.</text>
</comment>
<dbReference type="CDD" id="cd00950">
    <property type="entry name" value="DHDPS"/>
    <property type="match status" value="1"/>
</dbReference>
<keyword evidence="8 12" id="KW-0457">Lysine biosynthesis</keyword>
<dbReference type="GO" id="GO:0005829">
    <property type="term" value="C:cytosol"/>
    <property type="evidence" value="ECO:0007669"/>
    <property type="project" value="TreeGrafter"/>
</dbReference>
<evidence type="ECO:0000256" key="15">
    <source>
        <dbReference type="PIRSR" id="PIRSR001365-2"/>
    </source>
</evidence>
<keyword evidence="9 12" id="KW-0456">Lyase</keyword>
<organism evidence="16 17">
    <name type="scientific">Lysinibacillus halotolerans</name>
    <dbReference type="NCBI Taxonomy" id="1368476"/>
    <lineage>
        <taxon>Bacteria</taxon>
        <taxon>Bacillati</taxon>
        <taxon>Bacillota</taxon>
        <taxon>Bacilli</taxon>
        <taxon>Bacillales</taxon>
        <taxon>Bacillaceae</taxon>
        <taxon>Lysinibacillus</taxon>
    </lineage>
</organism>
<dbReference type="UniPathway" id="UPA00034">
    <property type="reaction ID" value="UER00017"/>
</dbReference>
<evidence type="ECO:0000313" key="16">
    <source>
        <dbReference type="EMBL" id="RND01768.1"/>
    </source>
</evidence>
<gene>
    <name evidence="12 16" type="primary">dapA</name>
    <name evidence="16" type="ORF">EC501_00935</name>
</gene>
<evidence type="ECO:0000256" key="8">
    <source>
        <dbReference type="ARBA" id="ARBA00023154"/>
    </source>
</evidence>
<keyword evidence="5 12" id="KW-0963">Cytoplasm</keyword>
<evidence type="ECO:0000256" key="5">
    <source>
        <dbReference type="ARBA" id="ARBA00022490"/>
    </source>
</evidence>
<protein>
    <recommendedName>
        <fullName evidence="4 12">4-hydroxy-tetrahydrodipicolinate synthase</fullName>
        <shortName evidence="12">HTPA synthase</shortName>
        <ecNumber evidence="4 12">4.3.3.7</ecNumber>
    </recommendedName>
</protein>
<evidence type="ECO:0000256" key="1">
    <source>
        <dbReference type="ARBA" id="ARBA00003294"/>
    </source>
</evidence>
<comment type="subunit">
    <text evidence="12">Homotetramer; dimer of dimers.</text>
</comment>
<dbReference type="GO" id="GO:0009089">
    <property type="term" value="P:lysine biosynthetic process via diaminopimelate"/>
    <property type="evidence" value="ECO:0007669"/>
    <property type="project" value="UniProtKB-UniRule"/>
</dbReference>
<dbReference type="RefSeq" id="WP_122970415.1">
    <property type="nucleotide sequence ID" value="NZ_RHLQ01000001.1"/>
</dbReference>
<comment type="catalytic activity">
    <reaction evidence="11 12">
        <text>L-aspartate 4-semialdehyde + pyruvate = (2S,4S)-4-hydroxy-2,3,4,5-tetrahydrodipicolinate + H2O + H(+)</text>
        <dbReference type="Rhea" id="RHEA:34171"/>
        <dbReference type="ChEBI" id="CHEBI:15361"/>
        <dbReference type="ChEBI" id="CHEBI:15377"/>
        <dbReference type="ChEBI" id="CHEBI:15378"/>
        <dbReference type="ChEBI" id="CHEBI:67139"/>
        <dbReference type="ChEBI" id="CHEBI:537519"/>
        <dbReference type="EC" id="4.3.3.7"/>
    </reaction>
</comment>
<evidence type="ECO:0000313" key="17">
    <source>
        <dbReference type="Proteomes" id="UP000279909"/>
    </source>
</evidence>
<dbReference type="SUPFAM" id="SSF51569">
    <property type="entry name" value="Aldolase"/>
    <property type="match status" value="1"/>
</dbReference>
<dbReference type="PANTHER" id="PTHR12128:SF66">
    <property type="entry name" value="4-HYDROXY-2-OXOGLUTARATE ALDOLASE, MITOCHONDRIAL"/>
    <property type="match status" value="1"/>
</dbReference>
<reference evidence="16 17" key="1">
    <citation type="journal article" date="2014" name="Int. J. Syst. Evol. Microbiol.">
        <title>Lysinibacillus halotolerans sp. nov., isolated from saline-alkaline soil.</title>
        <authorList>
            <person name="Kong D."/>
            <person name="Wang Y."/>
            <person name="Zhao B."/>
            <person name="Li Y."/>
            <person name="Song J."/>
            <person name="Zhai Y."/>
            <person name="Zhang C."/>
            <person name="Wang H."/>
            <person name="Chen X."/>
            <person name="Zhao B."/>
            <person name="Ruan Z."/>
        </authorList>
    </citation>
    <scope>NUCLEOTIDE SEQUENCE [LARGE SCALE GENOMIC DNA]</scope>
    <source>
        <strain evidence="16 17">MCCC 1A12703</strain>
    </source>
</reference>
<evidence type="ECO:0000256" key="2">
    <source>
        <dbReference type="ARBA" id="ARBA00005120"/>
    </source>
</evidence>
<comment type="function">
    <text evidence="1 12">Catalyzes the condensation of (S)-aspartate-beta-semialdehyde [(S)-ASA] and pyruvate to 4-hydroxy-tetrahydrodipicolinate (HTPA).</text>
</comment>
<dbReference type="SMART" id="SM01130">
    <property type="entry name" value="DHDPS"/>
    <property type="match status" value="1"/>
</dbReference>
<keyword evidence="6 12" id="KW-0028">Amino-acid biosynthesis</keyword>
<feature type="binding site" evidence="12 15">
    <location>
        <position position="204"/>
    </location>
    <ligand>
        <name>pyruvate</name>
        <dbReference type="ChEBI" id="CHEBI:15361"/>
    </ligand>
</feature>
<evidence type="ECO:0000256" key="4">
    <source>
        <dbReference type="ARBA" id="ARBA00012086"/>
    </source>
</evidence>